<organism evidence="2">
    <name type="scientific">Laccaria bicolor (strain S238N-H82 / ATCC MYA-4686)</name>
    <name type="common">Bicoloured deceiver</name>
    <name type="synonym">Laccaria laccata var. bicolor</name>
    <dbReference type="NCBI Taxonomy" id="486041"/>
    <lineage>
        <taxon>Eukaryota</taxon>
        <taxon>Fungi</taxon>
        <taxon>Dikarya</taxon>
        <taxon>Basidiomycota</taxon>
        <taxon>Agaricomycotina</taxon>
        <taxon>Agaricomycetes</taxon>
        <taxon>Agaricomycetidae</taxon>
        <taxon>Agaricales</taxon>
        <taxon>Agaricineae</taxon>
        <taxon>Hydnangiaceae</taxon>
        <taxon>Laccaria</taxon>
    </lineage>
</organism>
<sequence>MCFHCGDIRFRKLREGATTIVSWEISPKKEGTCPKRTTKCPLFETTKCPLFETTKCLLFQTTMSQKADTITFSCPLFETTKCPLFETTKLVVSAFSDYNVSAFSLQNVVIGDMIEGLG</sequence>
<protein>
    <submittedName>
        <fullName evidence="1">Predicted protein</fullName>
    </submittedName>
</protein>
<proteinExistence type="predicted"/>
<dbReference type="HOGENOM" id="CLU_2073560_0_0_1"/>
<gene>
    <name evidence="1" type="ORF">LACBIDRAFT_321470</name>
</gene>
<dbReference type="InParanoid" id="B0CT05"/>
<evidence type="ECO:0000313" key="1">
    <source>
        <dbReference type="EMBL" id="EDR13853.1"/>
    </source>
</evidence>
<dbReference type="GeneID" id="6070601"/>
<evidence type="ECO:0000313" key="2">
    <source>
        <dbReference type="Proteomes" id="UP000001194"/>
    </source>
</evidence>
<accession>B0CT05</accession>
<keyword evidence="2" id="KW-1185">Reference proteome</keyword>
<dbReference type="EMBL" id="DS547092">
    <property type="protein sequence ID" value="EDR13853.1"/>
    <property type="molecule type" value="Genomic_DNA"/>
</dbReference>
<dbReference type="Proteomes" id="UP000001194">
    <property type="component" value="Unassembled WGS sequence"/>
</dbReference>
<dbReference type="KEGG" id="lbc:LACBIDRAFT_321470"/>
<dbReference type="RefSeq" id="XP_001874412.1">
    <property type="nucleotide sequence ID" value="XM_001874377.1"/>
</dbReference>
<dbReference type="OrthoDB" id="3100979at2759"/>
<name>B0CT05_LACBS</name>
<dbReference type="AlphaFoldDB" id="B0CT05"/>
<reference evidence="1 2" key="1">
    <citation type="journal article" date="2008" name="Nature">
        <title>The genome of Laccaria bicolor provides insights into mycorrhizal symbiosis.</title>
        <authorList>
            <person name="Martin F."/>
            <person name="Aerts A."/>
            <person name="Ahren D."/>
            <person name="Brun A."/>
            <person name="Danchin E.G.J."/>
            <person name="Duchaussoy F."/>
            <person name="Gibon J."/>
            <person name="Kohler A."/>
            <person name="Lindquist E."/>
            <person name="Pereda V."/>
            <person name="Salamov A."/>
            <person name="Shapiro H.J."/>
            <person name="Wuyts J."/>
            <person name="Blaudez D."/>
            <person name="Buee M."/>
            <person name="Brokstein P."/>
            <person name="Canbaeck B."/>
            <person name="Cohen D."/>
            <person name="Courty P.E."/>
            <person name="Coutinho P.M."/>
            <person name="Delaruelle C."/>
            <person name="Detter J.C."/>
            <person name="Deveau A."/>
            <person name="DiFazio S."/>
            <person name="Duplessis S."/>
            <person name="Fraissinet-Tachet L."/>
            <person name="Lucic E."/>
            <person name="Frey-Klett P."/>
            <person name="Fourrey C."/>
            <person name="Feussner I."/>
            <person name="Gay G."/>
            <person name="Grimwood J."/>
            <person name="Hoegger P.J."/>
            <person name="Jain P."/>
            <person name="Kilaru S."/>
            <person name="Labbe J."/>
            <person name="Lin Y.C."/>
            <person name="Legue V."/>
            <person name="Le Tacon F."/>
            <person name="Marmeisse R."/>
            <person name="Melayah D."/>
            <person name="Montanini B."/>
            <person name="Muratet M."/>
            <person name="Nehls U."/>
            <person name="Niculita-Hirzel H."/>
            <person name="Oudot-Le Secq M.P."/>
            <person name="Peter M."/>
            <person name="Quesneville H."/>
            <person name="Rajashekar B."/>
            <person name="Reich M."/>
            <person name="Rouhier N."/>
            <person name="Schmutz J."/>
            <person name="Yin T."/>
            <person name="Chalot M."/>
            <person name="Henrissat B."/>
            <person name="Kuees U."/>
            <person name="Lucas S."/>
            <person name="Van de Peer Y."/>
            <person name="Podila G.K."/>
            <person name="Polle A."/>
            <person name="Pukkila P.J."/>
            <person name="Richardson P.M."/>
            <person name="Rouze P."/>
            <person name="Sanders I.R."/>
            <person name="Stajich J.E."/>
            <person name="Tunlid A."/>
            <person name="Tuskan G."/>
            <person name="Grigoriev I.V."/>
        </authorList>
    </citation>
    <scope>NUCLEOTIDE SEQUENCE [LARGE SCALE GENOMIC DNA]</scope>
    <source>
        <strain evidence="2">S238N-H82 / ATCC MYA-4686</strain>
    </source>
</reference>